<protein>
    <submittedName>
        <fullName evidence="1">Uncharacterized protein</fullName>
    </submittedName>
</protein>
<organism evidence="1 2">
    <name type="scientific">Serratia plymuthica</name>
    <dbReference type="NCBI Taxonomy" id="82996"/>
    <lineage>
        <taxon>Bacteria</taxon>
        <taxon>Pseudomonadati</taxon>
        <taxon>Pseudomonadota</taxon>
        <taxon>Gammaproteobacteria</taxon>
        <taxon>Enterobacterales</taxon>
        <taxon>Yersiniaceae</taxon>
        <taxon>Serratia</taxon>
    </lineage>
</organism>
<proteinExistence type="predicted"/>
<accession>A0A2X4XTW0</accession>
<dbReference type="Proteomes" id="UP000248897">
    <property type="component" value="Chromosome 1"/>
</dbReference>
<dbReference type="AlphaFoldDB" id="A0A2X4XTW0"/>
<evidence type="ECO:0000313" key="2">
    <source>
        <dbReference type="Proteomes" id="UP000248897"/>
    </source>
</evidence>
<name>A0A2X4XTW0_SERPL</name>
<gene>
    <name evidence="1" type="ORF">NCTC12961_03937</name>
</gene>
<reference evidence="1 2" key="1">
    <citation type="submission" date="2018-06" db="EMBL/GenBank/DDBJ databases">
        <authorList>
            <consortium name="Pathogen Informatics"/>
            <person name="Doyle S."/>
        </authorList>
    </citation>
    <scope>NUCLEOTIDE SEQUENCE [LARGE SCALE GENOMIC DNA]</scope>
    <source>
        <strain evidence="1 2">NCTC12961</strain>
    </source>
</reference>
<sequence>MWISNPYKKLEMAPMPHTNNHVIKQSASMINLVVEISNLLKF</sequence>
<evidence type="ECO:0000313" key="1">
    <source>
        <dbReference type="EMBL" id="SQI43485.1"/>
    </source>
</evidence>
<dbReference type="EMBL" id="LS483469">
    <property type="protein sequence ID" value="SQI43485.1"/>
    <property type="molecule type" value="Genomic_DNA"/>
</dbReference>